<organism evidence="2 3">
    <name type="scientific">Pyrus ussuriensis x Pyrus communis</name>
    <dbReference type="NCBI Taxonomy" id="2448454"/>
    <lineage>
        <taxon>Eukaryota</taxon>
        <taxon>Viridiplantae</taxon>
        <taxon>Streptophyta</taxon>
        <taxon>Embryophyta</taxon>
        <taxon>Tracheophyta</taxon>
        <taxon>Spermatophyta</taxon>
        <taxon>Magnoliopsida</taxon>
        <taxon>eudicotyledons</taxon>
        <taxon>Gunneridae</taxon>
        <taxon>Pentapetalae</taxon>
        <taxon>rosids</taxon>
        <taxon>fabids</taxon>
        <taxon>Rosales</taxon>
        <taxon>Rosaceae</taxon>
        <taxon>Amygdaloideae</taxon>
        <taxon>Maleae</taxon>
        <taxon>Pyrus</taxon>
    </lineage>
</organism>
<dbReference type="Proteomes" id="UP000327157">
    <property type="component" value="Chromosome 16"/>
</dbReference>
<dbReference type="AlphaFoldDB" id="A0A5N5HDP5"/>
<reference evidence="2 3" key="3">
    <citation type="submission" date="2019-11" db="EMBL/GenBank/DDBJ databases">
        <title>A de novo genome assembly of a pear dwarfing rootstock.</title>
        <authorList>
            <person name="Wang F."/>
            <person name="Wang J."/>
            <person name="Li S."/>
            <person name="Zhang Y."/>
            <person name="Fang M."/>
            <person name="Ma L."/>
            <person name="Zhao Y."/>
            <person name="Jiang S."/>
        </authorList>
    </citation>
    <scope>NUCLEOTIDE SEQUENCE [LARGE SCALE GENOMIC DNA]</scope>
    <source>
        <strain evidence="2">S2</strain>
        <tissue evidence="2">Leaf</tissue>
    </source>
</reference>
<dbReference type="InterPro" id="IPR036397">
    <property type="entry name" value="RNaseH_sf"/>
</dbReference>
<dbReference type="Gene3D" id="3.30.420.10">
    <property type="entry name" value="Ribonuclease H-like superfamily/Ribonuclease H"/>
    <property type="match status" value="1"/>
</dbReference>
<evidence type="ECO:0000259" key="1">
    <source>
        <dbReference type="Pfam" id="PF13456"/>
    </source>
</evidence>
<dbReference type="Pfam" id="PF13456">
    <property type="entry name" value="RVT_3"/>
    <property type="match status" value="1"/>
</dbReference>
<dbReference type="SUPFAM" id="SSF53098">
    <property type="entry name" value="Ribonuclease H-like"/>
    <property type="match status" value="1"/>
</dbReference>
<feature type="domain" description="RNase H type-1" evidence="1">
    <location>
        <begin position="75"/>
        <end position="147"/>
    </location>
</feature>
<dbReference type="GO" id="GO:0003676">
    <property type="term" value="F:nucleic acid binding"/>
    <property type="evidence" value="ECO:0007669"/>
    <property type="project" value="InterPro"/>
</dbReference>
<keyword evidence="3" id="KW-1185">Reference proteome</keyword>
<sequence length="151" mass="16971">MANGGSAKFHGYLLWVQLDKDVLLGHGVNILHHRPRVTKWDIELGQPEIIYQPRTSIKNPHIWKLYVDKSLNIKGAGVGIVLVMLDGSTLKQTLKLGFKASNNEAKYKVFLAGLRVAKELQVKELSIHYDSMLIVNQVTGDYTAHHPIMAF</sequence>
<dbReference type="InterPro" id="IPR012337">
    <property type="entry name" value="RNaseH-like_sf"/>
</dbReference>
<dbReference type="PANTHER" id="PTHR48475">
    <property type="entry name" value="RIBONUCLEASE H"/>
    <property type="match status" value="1"/>
</dbReference>
<evidence type="ECO:0000313" key="2">
    <source>
        <dbReference type="EMBL" id="KAB2626119.1"/>
    </source>
</evidence>
<reference evidence="2 3" key="1">
    <citation type="submission" date="2019-09" db="EMBL/GenBank/DDBJ databases">
        <authorList>
            <person name="Ou C."/>
        </authorList>
    </citation>
    <scope>NUCLEOTIDE SEQUENCE [LARGE SCALE GENOMIC DNA]</scope>
    <source>
        <strain evidence="2">S2</strain>
        <tissue evidence="2">Leaf</tissue>
    </source>
</reference>
<dbReference type="OrthoDB" id="1166700at2759"/>
<protein>
    <recommendedName>
        <fullName evidence="1">RNase H type-1 domain-containing protein</fullName>
    </recommendedName>
</protein>
<proteinExistence type="predicted"/>
<evidence type="ECO:0000313" key="3">
    <source>
        <dbReference type="Proteomes" id="UP000327157"/>
    </source>
</evidence>
<comment type="caution">
    <text evidence="2">The sequence shown here is derived from an EMBL/GenBank/DDBJ whole genome shotgun (WGS) entry which is preliminary data.</text>
</comment>
<gene>
    <name evidence="2" type="ORF">D8674_017779</name>
</gene>
<dbReference type="InterPro" id="IPR002156">
    <property type="entry name" value="RNaseH_domain"/>
</dbReference>
<name>A0A5N5HDP5_9ROSA</name>
<dbReference type="EMBL" id="SMOL01000160">
    <property type="protein sequence ID" value="KAB2626119.1"/>
    <property type="molecule type" value="Genomic_DNA"/>
</dbReference>
<dbReference type="PANTHER" id="PTHR48475:SF2">
    <property type="entry name" value="RIBONUCLEASE H"/>
    <property type="match status" value="1"/>
</dbReference>
<dbReference type="GO" id="GO:0004523">
    <property type="term" value="F:RNA-DNA hybrid ribonuclease activity"/>
    <property type="evidence" value="ECO:0007669"/>
    <property type="project" value="InterPro"/>
</dbReference>
<reference evidence="3" key="2">
    <citation type="submission" date="2019-10" db="EMBL/GenBank/DDBJ databases">
        <title>A de novo genome assembly of a pear dwarfing rootstock.</title>
        <authorList>
            <person name="Wang F."/>
            <person name="Wang J."/>
            <person name="Li S."/>
            <person name="Zhang Y."/>
            <person name="Fang M."/>
            <person name="Ma L."/>
            <person name="Zhao Y."/>
            <person name="Jiang S."/>
        </authorList>
    </citation>
    <scope>NUCLEOTIDE SEQUENCE [LARGE SCALE GENOMIC DNA]</scope>
</reference>
<accession>A0A5N5HDP5</accession>